<feature type="transmembrane region" description="Helical" evidence="1">
    <location>
        <begin position="207"/>
        <end position="231"/>
    </location>
</feature>
<feature type="transmembrane region" description="Helical" evidence="1">
    <location>
        <begin position="251"/>
        <end position="272"/>
    </location>
</feature>
<feature type="transmembrane region" description="Helical" evidence="1">
    <location>
        <begin position="78"/>
        <end position="99"/>
    </location>
</feature>
<dbReference type="InterPro" id="IPR038728">
    <property type="entry name" value="YkvI-like"/>
</dbReference>
<feature type="transmembrane region" description="Helical" evidence="1">
    <location>
        <begin position="140"/>
        <end position="158"/>
    </location>
</feature>
<reference evidence="2 3" key="1">
    <citation type="journal article" date="2019" name="Sci. Rep.">
        <title>Sulfobacillus thermotolerans: new insights into resistance and metabolic capacities of acidophilic chemolithotrophs.</title>
        <authorList>
            <person name="Panyushkina A.E."/>
            <person name="Babenko V.V."/>
            <person name="Nikitina A.S."/>
            <person name="Selezneva O.V."/>
            <person name="Tsaplina I.A."/>
            <person name="Letarova M.A."/>
            <person name="Kostryukova E.S."/>
            <person name="Letarov A.V."/>
        </authorList>
    </citation>
    <scope>NUCLEOTIDE SEQUENCE [LARGE SCALE GENOMIC DNA]</scope>
    <source>
        <strain evidence="2 3">Kr1</strain>
    </source>
</reference>
<evidence type="ECO:0000313" key="3">
    <source>
        <dbReference type="Proteomes" id="UP000325292"/>
    </source>
</evidence>
<feature type="transmembrane region" description="Helical" evidence="1">
    <location>
        <begin position="34"/>
        <end position="57"/>
    </location>
</feature>
<feature type="transmembrane region" description="Helical" evidence="1">
    <location>
        <begin position="170"/>
        <end position="195"/>
    </location>
</feature>
<protein>
    <recommendedName>
        <fullName evidence="4">Transporter</fullName>
    </recommendedName>
</protein>
<keyword evidence="1" id="KW-0472">Membrane</keyword>
<accession>A0ABN5GW83</accession>
<keyword evidence="1" id="KW-1133">Transmembrane helix</keyword>
<organism evidence="2 3">
    <name type="scientific">Sulfobacillus thermotolerans</name>
    <dbReference type="NCBI Taxonomy" id="338644"/>
    <lineage>
        <taxon>Bacteria</taxon>
        <taxon>Bacillati</taxon>
        <taxon>Bacillota</taxon>
        <taxon>Clostridia</taxon>
        <taxon>Eubacteriales</taxon>
        <taxon>Clostridiales Family XVII. Incertae Sedis</taxon>
        <taxon>Sulfobacillus</taxon>
    </lineage>
</organism>
<dbReference type="Proteomes" id="UP000325292">
    <property type="component" value="Chromosome"/>
</dbReference>
<evidence type="ECO:0000313" key="2">
    <source>
        <dbReference type="EMBL" id="AUW92584.1"/>
    </source>
</evidence>
<keyword evidence="3" id="KW-1185">Reference proteome</keyword>
<sequence length="325" mass="34329">MKSSSIAVAMAYVGTVIGAGFASGQEIWQFFSRFGLWGGWGIAAAALGFALVGWLALERGRAGVHDFGTLLASVYPPWAAYIAEGLTTAFLVVGVVVVVSGGGAALAFFSLPSILGKALTLLVIIAVASRGGNAVTIANSFIVPYLIMMTVAVAWLYPHNLLTHGSPDHSWAWALSALLYVSYNLFTALMVLLALGSRLTSFKSTGMAAGLGGAILGLLAFLEHGVLLRLLVIGDLPMLTAAHQIHPGLGFLFAASLWLALMTTGIGGAFALGERFGRSRLWWLVFTIILTPLSFKTLVSLLYPVMGVLAVMLWLPLFVTPTRSE</sequence>
<dbReference type="PANTHER" id="PTHR37814:SF1">
    <property type="entry name" value="MEMBRANE PROTEIN"/>
    <property type="match status" value="1"/>
</dbReference>
<feature type="transmembrane region" description="Helical" evidence="1">
    <location>
        <begin position="105"/>
        <end position="128"/>
    </location>
</feature>
<dbReference type="PANTHER" id="PTHR37814">
    <property type="entry name" value="CONSERVED MEMBRANE PROTEIN"/>
    <property type="match status" value="1"/>
</dbReference>
<evidence type="ECO:0000256" key="1">
    <source>
        <dbReference type="SAM" id="Phobius"/>
    </source>
</evidence>
<keyword evidence="1" id="KW-0812">Transmembrane</keyword>
<feature type="transmembrane region" description="Helical" evidence="1">
    <location>
        <begin position="279"/>
        <end position="295"/>
    </location>
</feature>
<gene>
    <name evidence="2" type="ORF">BXT84_00305</name>
</gene>
<evidence type="ECO:0008006" key="4">
    <source>
        <dbReference type="Google" id="ProtNLM"/>
    </source>
</evidence>
<name>A0ABN5GW83_9FIRM</name>
<dbReference type="EMBL" id="CP019454">
    <property type="protein sequence ID" value="AUW92584.1"/>
    <property type="molecule type" value="Genomic_DNA"/>
</dbReference>
<proteinExistence type="predicted"/>